<dbReference type="Proteomes" id="UP000887563">
    <property type="component" value="Unplaced"/>
</dbReference>
<keyword evidence="1" id="KW-1133">Transmembrane helix</keyword>
<keyword evidence="1" id="KW-0472">Membrane</keyword>
<organism evidence="2 3">
    <name type="scientific">Meloidogyne incognita</name>
    <name type="common">Southern root-knot nematode worm</name>
    <name type="synonym">Oxyuris incognita</name>
    <dbReference type="NCBI Taxonomy" id="6306"/>
    <lineage>
        <taxon>Eukaryota</taxon>
        <taxon>Metazoa</taxon>
        <taxon>Ecdysozoa</taxon>
        <taxon>Nematoda</taxon>
        <taxon>Chromadorea</taxon>
        <taxon>Rhabditida</taxon>
        <taxon>Tylenchina</taxon>
        <taxon>Tylenchomorpha</taxon>
        <taxon>Tylenchoidea</taxon>
        <taxon>Meloidogynidae</taxon>
        <taxon>Meloidogyninae</taxon>
        <taxon>Meloidogyne</taxon>
        <taxon>Meloidogyne incognita group</taxon>
    </lineage>
</organism>
<protein>
    <submittedName>
        <fullName evidence="3">Uncharacterized protein</fullName>
    </submittedName>
</protein>
<name>A0A914MT43_MELIC</name>
<dbReference type="WBParaSite" id="Minc3s02358g29652">
    <property type="protein sequence ID" value="Minc3s02358g29652"/>
    <property type="gene ID" value="Minc3s02358g29652"/>
</dbReference>
<keyword evidence="2" id="KW-1185">Reference proteome</keyword>
<evidence type="ECO:0000313" key="3">
    <source>
        <dbReference type="WBParaSite" id="Minc3s02358g29652"/>
    </source>
</evidence>
<feature type="transmembrane region" description="Helical" evidence="1">
    <location>
        <begin position="64"/>
        <end position="88"/>
    </location>
</feature>
<sequence>MALVRTYSALDLPSVGPYSLTRTYSVPSLTSTRIVIVTIGSLIIIGMIVILITQLILHSTIEAYFRIVVITTVTTSQILITGIILTIIGVVTKAISMIMIGHTTTDVGTVLHIIFEQENRRRRMYKS</sequence>
<keyword evidence="1" id="KW-0812">Transmembrane</keyword>
<accession>A0A914MT43</accession>
<reference evidence="3" key="1">
    <citation type="submission" date="2022-11" db="UniProtKB">
        <authorList>
            <consortium name="WormBaseParasite"/>
        </authorList>
    </citation>
    <scope>IDENTIFICATION</scope>
</reference>
<feature type="transmembrane region" description="Helical" evidence="1">
    <location>
        <begin position="34"/>
        <end position="57"/>
    </location>
</feature>
<evidence type="ECO:0000313" key="2">
    <source>
        <dbReference type="Proteomes" id="UP000887563"/>
    </source>
</evidence>
<dbReference type="AlphaFoldDB" id="A0A914MT43"/>
<proteinExistence type="predicted"/>
<evidence type="ECO:0000256" key="1">
    <source>
        <dbReference type="SAM" id="Phobius"/>
    </source>
</evidence>